<dbReference type="AlphaFoldDB" id="A0A4D9DC10"/>
<feature type="region of interest" description="Disordered" evidence="1">
    <location>
        <begin position="386"/>
        <end position="417"/>
    </location>
</feature>
<feature type="compositionally biased region" description="Polar residues" evidence="1">
    <location>
        <begin position="601"/>
        <end position="615"/>
    </location>
</feature>
<gene>
    <name evidence="3" type="ORF">NSK_000138</name>
</gene>
<dbReference type="SUPFAM" id="SSF46934">
    <property type="entry name" value="UBA-like"/>
    <property type="match status" value="1"/>
</dbReference>
<dbReference type="GO" id="GO:0043130">
    <property type="term" value="F:ubiquitin binding"/>
    <property type="evidence" value="ECO:0007669"/>
    <property type="project" value="InterPro"/>
</dbReference>
<dbReference type="InterPro" id="IPR009060">
    <property type="entry name" value="UBA-like_sf"/>
</dbReference>
<comment type="caution">
    <text evidence="3">The sequence shown here is derived from an EMBL/GenBank/DDBJ whole genome shotgun (WGS) entry which is preliminary data.</text>
</comment>
<dbReference type="EMBL" id="SDOX01000001">
    <property type="protein sequence ID" value="TFJ88564.1"/>
    <property type="molecule type" value="Genomic_DNA"/>
</dbReference>
<feature type="compositionally biased region" description="Basic and acidic residues" evidence="1">
    <location>
        <begin position="399"/>
        <end position="413"/>
    </location>
</feature>
<protein>
    <recommendedName>
        <fullName evidence="2">CUE domain-containing protein</fullName>
    </recommendedName>
</protein>
<dbReference type="PANTHER" id="PTHR21494:SF0">
    <property type="entry name" value="ACTIVATING SIGNAL COINTEGRATOR 1 COMPLEX SUBUNIT 2"/>
    <property type="match status" value="1"/>
</dbReference>
<organism evidence="3 4">
    <name type="scientific">Nannochloropsis salina CCMP1776</name>
    <dbReference type="NCBI Taxonomy" id="1027361"/>
    <lineage>
        <taxon>Eukaryota</taxon>
        <taxon>Sar</taxon>
        <taxon>Stramenopiles</taxon>
        <taxon>Ochrophyta</taxon>
        <taxon>Eustigmatophyceae</taxon>
        <taxon>Eustigmatales</taxon>
        <taxon>Monodopsidaceae</taxon>
        <taxon>Microchloropsis</taxon>
        <taxon>Microchloropsis salina</taxon>
    </lineage>
</organism>
<dbReference type="PROSITE" id="PS51140">
    <property type="entry name" value="CUE"/>
    <property type="match status" value="1"/>
</dbReference>
<name>A0A4D9DC10_9STRA</name>
<feature type="domain" description="CUE" evidence="2">
    <location>
        <begin position="419"/>
        <end position="462"/>
    </location>
</feature>
<keyword evidence="4" id="KW-1185">Reference proteome</keyword>
<feature type="region of interest" description="Disordered" evidence="1">
    <location>
        <begin position="474"/>
        <end position="497"/>
    </location>
</feature>
<feature type="region of interest" description="Disordered" evidence="1">
    <location>
        <begin position="567"/>
        <end position="683"/>
    </location>
</feature>
<evidence type="ECO:0000313" key="3">
    <source>
        <dbReference type="EMBL" id="TFJ88564.1"/>
    </source>
</evidence>
<evidence type="ECO:0000256" key="1">
    <source>
        <dbReference type="SAM" id="MobiDB-lite"/>
    </source>
</evidence>
<dbReference type="Gene3D" id="1.10.8.10">
    <property type="entry name" value="DNA helicase RuvA subunit, C-terminal domain"/>
    <property type="match status" value="1"/>
</dbReference>
<evidence type="ECO:0000259" key="2">
    <source>
        <dbReference type="PROSITE" id="PS51140"/>
    </source>
</evidence>
<dbReference type="PANTHER" id="PTHR21494">
    <property type="entry name" value="ACTIVATING SIGNAL COINTEGRATOR 1 COMPLEX SUBUNIT 2 ASC-1 COMPLEX SUBUNIT P100"/>
    <property type="match status" value="1"/>
</dbReference>
<dbReference type="CDD" id="cd14364">
    <property type="entry name" value="CUE_ASCC2"/>
    <property type="match status" value="1"/>
</dbReference>
<feature type="compositionally biased region" description="Basic residues" evidence="1">
    <location>
        <begin position="655"/>
        <end position="677"/>
    </location>
</feature>
<accession>A0A4D9DC10</accession>
<reference evidence="3 4" key="1">
    <citation type="submission" date="2019-01" db="EMBL/GenBank/DDBJ databases">
        <title>Nuclear Genome Assembly of the Microalgal Biofuel strain Nannochloropsis salina CCMP1776.</title>
        <authorList>
            <person name="Hovde B."/>
        </authorList>
    </citation>
    <scope>NUCLEOTIDE SEQUENCE [LARGE SCALE GENOMIC DNA]</scope>
    <source>
        <strain evidence="3 4">CCMP1776</strain>
    </source>
</reference>
<sequence>MNPRLPGGLDTPLADMWRSAPIGELPPYLPQDNGCRLEAGLLKMQARALQTLLKMKFPAFASHILYNTQLESFLDTYLNYAPRPYEAAIDRRIGTSDRFESSLQGVEAVRTALHRSVLLAYLRFFTSHGEQQQVPYFATLASQSHVMDLPRALDLCNLYGFTDAGLLARLLLGAIAFVESGLLSQLEDACRSVSEIFSDLEGAFASGSDDGETQDALEYLTDVTGGLSRLVLALPLTSLGLASTPRLFRGLGRIYDVLIARFEAEGETRGCSSNGERACKYAGFACGCARALVGGVVAGLLSLARTREGALEALFTFISELIQTTDADEEADEGGQGMGRLVRDCAGGLLSRLQAFLSAPADEQRPAPDTSGVSYLIELLRSTTGGHEAPAPRTGLFIKEPRAGRGGEGERRVQRPARSVEAMVQEVRQVCPGLGEGFVHACLAVMGYNINMVVNALLEGSALPYPLDTLDRSLPSPLGADKLRKKGREEAEEARDEEFIARQKAYLRQMEKDAEEDAYLLQEYDDDFDDQYAGEQTMFSRDTTREDFEAIRKYNNLMRKEEEEEHFWEGMRLKQPELPTIARDSEDDDKDSRERTKEPKSSSQTVLPGSGSFSINGGEKSRVRGTSGSLLSRGEGAAQGRGEDGATSHPMSALARRRKEKQKHLRANHNRKVKAVRKSGGNL</sequence>
<dbReference type="InterPro" id="IPR003892">
    <property type="entry name" value="CUE"/>
</dbReference>
<proteinExistence type="predicted"/>
<evidence type="ECO:0000313" key="4">
    <source>
        <dbReference type="Proteomes" id="UP000355283"/>
    </source>
</evidence>
<dbReference type="Proteomes" id="UP000355283">
    <property type="component" value="Unassembled WGS sequence"/>
</dbReference>
<dbReference type="OrthoDB" id="5577209at2759"/>
<feature type="compositionally biased region" description="Basic and acidic residues" evidence="1">
    <location>
        <begin position="590"/>
        <end position="600"/>
    </location>
</feature>
<dbReference type="InterPro" id="IPR041800">
    <property type="entry name" value="ASCC2_CUE"/>
</dbReference>
<dbReference type="InterPro" id="IPR052586">
    <property type="entry name" value="ASCC2"/>
</dbReference>